<organism evidence="2">
    <name type="scientific">hydrothermal vent metagenome</name>
    <dbReference type="NCBI Taxonomy" id="652676"/>
    <lineage>
        <taxon>unclassified sequences</taxon>
        <taxon>metagenomes</taxon>
        <taxon>ecological metagenomes</taxon>
    </lineage>
</organism>
<dbReference type="EMBL" id="UOFG01000114">
    <property type="protein sequence ID" value="VAW60172.1"/>
    <property type="molecule type" value="Genomic_DNA"/>
</dbReference>
<dbReference type="PANTHER" id="PTHR35446:SF2">
    <property type="entry name" value="CARBOXYMUCONOLACTONE DECARBOXYLASE-LIKE DOMAIN-CONTAINING PROTEIN"/>
    <property type="match status" value="1"/>
</dbReference>
<dbReference type="AlphaFoldDB" id="A0A3B0X9M4"/>
<dbReference type="NCBIfam" id="TIGR01926">
    <property type="entry name" value="peroxid_rel"/>
    <property type="match status" value="1"/>
</dbReference>
<dbReference type="InterPro" id="IPR029032">
    <property type="entry name" value="AhpD-like"/>
</dbReference>
<dbReference type="Gene3D" id="1.20.1290.10">
    <property type="entry name" value="AhpD-like"/>
    <property type="match status" value="1"/>
</dbReference>
<dbReference type="InterPro" id="IPR010195">
    <property type="entry name" value="Uncharacterised_peroxidase-rel"/>
</dbReference>
<sequence>MSFPGYSRDFQGISDVFMRDPERYLPFVQLLDNVMSEVSELSKVQKEMIALYSSHLNGCHYCVDSHSSVLISLKTDENLVRSLANSSIDVLDDKLRAVFKFASKLSLDPGNICDADIVAVRSAGWSDQTIEDTICIVSTFAFLNRLVDGFGLVGSDEHFQQVGGMVSQQGYKPLVKMIQQKIRGSS</sequence>
<dbReference type="InterPro" id="IPR003779">
    <property type="entry name" value="CMD-like"/>
</dbReference>
<gene>
    <name evidence="2" type="ORF">MNBD_GAMMA11-65</name>
</gene>
<dbReference type="InterPro" id="IPR004675">
    <property type="entry name" value="AhpD_core"/>
</dbReference>
<dbReference type="SUPFAM" id="SSF69118">
    <property type="entry name" value="AhpD-like"/>
    <property type="match status" value="1"/>
</dbReference>
<dbReference type="NCBIfam" id="TIGR00778">
    <property type="entry name" value="ahpD_dom"/>
    <property type="match status" value="1"/>
</dbReference>
<protein>
    <recommendedName>
        <fullName evidence="1">Carboxymuconolactone decarboxylase-like domain-containing protein</fullName>
    </recommendedName>
</protein>
<name>A0A3B0X9M4_9ZZZZ</name>
<dbReference type="Pfam" id="PF02627">
    <property type="entry name" value="CMD"/>
    <property type="match status" value="1"/>
</dbReference>
<proteinExistence type="predicted"/>
<evidence type="ECO:0000313" key="2">
    <source>
        <dbReference type="EMBL" id="VAW60172.1"/>
    </source>
</evidence>
<accession>A0A3B0X9M4</accession>
<dbReference type="PANTHER" id="PTHR35446">
    <property type="entry name" value="SI:CH211-175M2.5"/>
    <property type="match status" value="1"/>
</dbReference>
<feature type="domain" description="Carboxymuconolactone decarboxylase-like" evidence="1">
    <location>
        <begin position="27"/>
        <end position="102"/>
    </location>
</feature>
<reference evidence="2" key="1">
    <citation type="submission" date="2018-06" db="EMBL/GenBank/DDBJ databases">
        <authorList>
            <person name="Zhirakovskaya E."/>
        </authorList>
    </citation>
    <scope>NUCLEOTIDE SEQUENCE</scope>
</reference>
<evidence type="ECO:0000259" key="1">
    <source>
        <dbReference type="Pfam" id="PF02627"/>
    </source>
</evidence>
<dbReference type="GO" id="GO:0051920">
    <property type="term" value="F:peroxiredoxin activity"/>
    <property type="evidence" value="ECO:0007669"/>
    <property type="project" value="InterPro"/>
</dbReference>